<feature type="transmembrane region" description="Helical" evidence="2">
    <location>
        <begin position="47"/>
        <end position="67"/>
    </location>
</feature>
<dbReference type="EMBL" id="JAGHKO010000001">
    <property type="protein sequence ID" value="MBO9200108.1"/>
    <property type="molecule type" value="Genomic_DNA"/>
</dbReference>
<keyword evidence="2" id="KW-0472">Membrane</keyword>
<dbReference type="Proteomes" id="UP000677244">
    <property type="component" value="Unassembled WGS sequence"/>
</dbReference>
<proteinExistence type="predicted"/>
<feature type="region of interest" description="Disordered" evidence="1">
    <location>
        <begin position="106"/>
        <end position="128"/>
    </location>
</feature>
<evidence type="ECO:0000256" key="2">
    <source>
        <dbReference type="SAM" id="Phobius"/>
    </source>
</evidence>
<accession>A0ABS3YQE4</accession>
<evidence type="ECO:0000313" key="4">
    <source>
        <dbReference type="Proteomes" id="UP000677244"/>
    </source>
</evidence>
<protein>
    <recommendedName>
        <fullName evidence="5">DUF3899 domain-containing protein</fullName>
    </recommendedName>
</protein>
<feature type="compositionally biased region" description="Basic and acidic residues" evidence="1">
    <location>
        <begin position="112"/>
        <end position="128"/>
    </location>
</feature>
<comment type="caution">
    <text evidence="3">The sequence shown here is derived from an EMBL/GenBank/DDBJ whole genome shotgun (WGS) entry which is preliminary data.</text>
</comment>
<keyword evidence="4" id="KW-1185">Reference proteome</keyword>
<reference evidence="3 4" key="1">
    <citation type="submission" date="2021-03" db="EMBL/GenBank/DDBJ databases">
        <title>Assistant Professor.</title>
        <authorList>
            <person name="Huq M.A."/>
        </authorList>
    </citation>
    <scope>NUCLEOTIDE SEQUENCE [LARGE SCALE GENOMIC DNA]</scope>
    <source>
        <strain evidence="3 4">MAH-29</strain>
    </source>
</reference>
<evidence type="ECO:0008006" key="5">
    <source>
        <dbReference type="Google" id="ProtNLM"/>
    </source>
</evidence>
<feature type="transmembrane region" description="Helical" evidence="2">
    <location>
        <begin position="7"/>
        <end position="27"/>
    </location>
</feature>
<name>A0ABS3YQE4_9BACT</name>
<keyword evidence="2" id="KW-0812">Transmembrane</keyword>
<dbReference type="RefSeq" id="WP_209138164.1">
    <property type="nucleotide sequence ID" value="NZ_JAGHKO010000001.1"/>
</dbReference>
<evidence type="ECO:0000313" key="3">
    <source>
        <dbReference type="EMBL" id="MBO9200108.1"/>
    </source>
</evidence>
<evidence type="ECO:0000256" key="1">
    <source>
        <dbReference type="SAM" id="MobiDB-lite"/>
    </source>
</evidence>
<keyword evidence="2" id="KW-1133">Transmembrane helix</keyword>
<sequence length="128" mass="15569">MKRRFWFGKAVMILVFCTTFVMLFSYIVMRLWNGILPDVLGVKTITFWQALGILVLSKILFSGFGGFHHKKEQFRNRFRQKMLDKWEKMTPEEKQRFKDEWKNRCSSWRRGPFNDRDFPTHEPEAENR</sequence>
<organism evidence="3 4">
    <name type="scientific">Niastella soli</name>
    <dbReference type="NCBI Taxonomy" id="2821487"/>
    <lineage>
        <taxon>Bacteria</taxon>
        <taxon>Pseudomonadati</taxon>
        <taxon>Bacteroidota</taxon>
        <taxon>Chitinophagia</taxon>
        <taxon>Chitinophagales</taxon>
        <taxon>Chitinophagaceae</taxon>
        <taxon>Niastella</taxon>
    </lineage>
</organism>
<gene>
    <name evidence="3" type="ORF">J7I42_07505</name>
</gene>